<comment type="caution">
    <text evidence="5">The sequence shown here is derived from an EMBL/GenBank/DDBJ whole genome shotgun (WGS) entry which is preliminary data.</text>
</comment>
<dbReference type="GO" id="GO:0005634">
    <property type="term" value="C:nucleus"/>
    <property type="evidence" value="ECO:0007669"/>
    <property type="project" value="TreeGrafter"/>
</dbReference>
<reference evidence="5" key="1">
    <citation type="journal article" date="2023" name="Mol. Phylogenet. Evol.">
        <title>Genome-scale phylogeny and comparative genomics of the fungal order Sordariales.</title>
        <authorList>
            <person name="Hensen N."/>
            <person name="Bonometti L."/>
            <person name="Westerberg I."/>
            <person name="Brannstrom I.O."/>
            <person name="Guillou S."/>
            <person name="Cros-Aarteil S."/>
            <person name="Calhoun S."/>
            <person name="Haridas S."/>
            <person name="Kuo A."/>
            <person name="Mondo S."/>
            <person name="Pangilinan J."/>
            <person name="Riley R."/>
            <person name="LaButti K."/>
            <person name="Andreopoulos B."/>
            <person name="Lipzen A."/>
            <person name="Chen C."/>
            <person name="Yan M."/>
            <person name="Daum C."/>
            <person name="Ng V."/>
            <person name="Clum A."/>
            <person name="Steindorff A."/>
            <person name="Ohm R.A."/>
            <person name="Martin F."/>
            <person name="Silar P."/>
            <person name="Natvig D.O."/>
            <person name="Lalanne C."/>
            <person name="Gautier V."/>
            <person name="Ament-Velasquez S.L."/>
            <person name="Kruys A."/>
            <person name="Hutchinson M.I."/>
            <person name="Powell A.J."/>
            <person name="Barry K."/>
            <person name="Miller A.N."/>
            <person name="Grigoriev I.V."/>
            <person name="Debuchy R."/>
            <person name="Gladieux P."/>
            <person name="Hiltunen Thoren M."/>
            <person name="Johannesson H."/>
        </authorList>
    </citation>
    <scope>NUCLEOTIDE SEQUENCE</scope>
    <source>
        <strain evidence="5">SMH4131-1</strain>
    </source>
</reference>
<feature type="compositionally biased region" description="Basic and acidic residues" evidence="3">
    <location>
        <begin position="246"/>
        <end position="266"/>
    </location>
</feature>
<dbReference type="InterPro" id="IPR019084">
    <property type="entry name" value="STM1-like_N"/>
</dbReference>
<dbReference type="PANTHER" id="PTHR12299:SF17">
    <property type="entry name" value="AT19571P-RELATED"/>
    <property type="match status" value="1"/>
</dbReference>
<gene>
    <name evidence="5" type="ORF">B0T19DRAFT_105816</name>
</gene>
<feature type="region of interest" description="Disordered" evidence="3">
    <location>
        <begin position="1"/>
        <end position="179"/>
    </location>
</feature>
<dbReference type="EMBL" id="JAUEPO010000002">
    <property type="protein sequence ID" value="KAK3332541.1"/>
    <property type="molecule type" value="Genomic_DNA"/>
</dbReference>
<dbReference type="GO" id="GO:0003723">
    <property type="term" value="F:RNA binding"/>
    <property type="evidence" value="ECO:0007669"/>
    <property type="project" value="InterPro"/>
</dbReference>
<dbReference type="AlphaFoldDB" id="A0AAE0IXV4"/>
<feature type="compositionally biased region" description="Acidic residues" evidence="3">
    <location>
        <begin position="166"/>
        <end position="176"/>
    </location>
</feature>
<dbReference type="Gene3D" id="6.10.140.1040">
    <property type="match status" value="1"/>
</dbReference>
<organism evidence="5 6">
    <name type="scientific">Cercophora scortea</name>
    <dbReference type="NCBI Taxonomy" id="314031"/>
    <lineage>
        <taxon>Eukaryota</taxon>
        <taxon>Fungi</taxon>
        <taxon>Dikarya</taxon>
        <taxon>Ascomycota</taxon>
        <taxon>Pezizomycotina</taxon>
        <taxon>Sordariomycetes</taxon>
        <taxon>Sordariomycetidae</taxon>
        <taxon>Sordariales</taxon>
        <taxon>Lasiosphaeriaceae</taxon>
        <taxon>Cercophora</taxon>
    </lineage>
</organism>
<evidence type="ECO:0000256" key="2">
    <source>
        <dbReference type="ARBA" id="ARBA00022490"/>
    </source>
</evidence>
<feature type="domain" description="Hyaluronan/mRNA-binding protein" evidence="4">
    <location>
        <begin position="111"/>
        <end position="209"/>
    </location>
</feature>
<reference evidence="5" key="2">
    <citation type="submission" date="2023-06" db="EMBL/GenBank/DDBJ databases">
        <authorList>
            <consortium name="Lawrence Berkeley National Laboratory"/>
            <person name="Haridas S."/>
            <person name="Hensen N."/>
            <person name="Bonometti L."/>
            <person name="Westerberg I."/>
            <person name="Brannstrom I.O."/>
            <person name="Guillou S."/>
            <person name="Cros-Aarteil S."/>
            <person name="Calhoun S."/>
            <person name="Kuo A."/>
            <person name="Mondo S."/>
            <person name="Pangilinan J."/>
            <person name="Riley R."/>
            <person name="Labutti K."/>
            <person name="Andreopoulos B."/>
            <person name="Lipzen A."/>
            <person name="Chen C."/>
            <person name="Yanf M."/>
            <person name="Daum C."/>
            <person name="Ng V."/>
            <person name="Clum A."/>
            <person name="Steindorff A."/>
            <person name="Ohm R."/>
            <person name="Martin F."/>
            <person name="Silar P."/>
            <person name="Natvig D."/>
            <person name="Lalanne C."/>
            <person name="Gautier V."/>
            <person name="Ament-Velasquez S.L."/>
            <person name="Kruys A."/>
            <person name="Hutchinson M.I."/>
            <person name="Powell A.J."/>
            <person name="Barry K."/>
            <person name="Miller A.N."/>
            <person name="Grigoriev I.V."/>
            <person name="Debuchy R."/>
            <person name="Gladieux P."/>
            <person name="Thoren M.H."/>
            <person name="Johannesson H."/>
        </authorList>
    </citation>
    <scope>NUCLEOTIDE SEQUENCE</scope>
    <source>
        <strain evidence="5">SMH4131-1</strain>
    </source>
</reference>
<evidence type="ECO:0000259" key="4">
    <source>
        <dbReference type="SMART" id="SM01233"/>
    </source>
</evidence>
<feature type="compositionally biased region" description="Basic and acidic residues" evidence="3">
    <location>
        <begin position="69"/>
        <end position="89"/>
    </location>
</feature>
<feature type="compositionally biased region" description="Low complexity" evidence="3">
    <location>
        <begin position="45"/>
        <end position="60"/>
    </location>
</feature>
<feature type="compositionally biased region" description="Basic and acidic residues" evidence="3">
    <location>
        <begin position="292"/>
        <end position="308"/>
    </location>
</feature>
<feature type="compositionally biased region" description="Basic and acidic residues" evidence="3">
    <location>
        <begin position="142"/>
        <end position="162"/>
    </location>
</feature>
<dbReference type="SMART" id="SM01233">
    <property type="entry name" value="HABP4_PAI-RBP1"/>
    <property type="match status" value="1"/>
</dbReference>
<dbReference type="Proteomes" id="UP001286456">
    <property type="component" value="Unassembled WGS sequence"/>
</dbReference>
<evidence type="ECO:0000256" key="1">
    <source>
        <dbReference type="ARBA" id="ARBA00004496"/>
    </source>
</evidence>
<comment type="subcellular location">
    <subcellularLocation>
        <location evidence="1">Cytoplasm</location>
    </subcellularLocation>
</comment>
<evidence type="ECO:0000256" key="3">
    <source>
        <dbReference type="SAM" id="MobiDB-lite"/>
    </source>
</evidence>
<protein>
    <recommendedName>
        <fullName evidence="4">Hyaluronan/mRNA-binding protein domain-containing protein</fullName>
    </recommendedName>
</protein>
<name>A0AAE0IXV4_9PEZI</name>
<keyword evidence="2" id="KW-0963">Cytoplasm</keyword>
<evidence type="ECO:0000313" key="6">
    <source>
        <dbReference type="Proteomes" id="UP001286456"/>
    </source>
</evidence>
<feature type="region of interest" description="Disordered" evidence="3">
    <location>
        <begin position="233"/>
        <end position="324"/>
    </location>
</feature>
<accession>A0AAE0IXV4</accession>
<dbReference type="InterPro" id="IPR006861">
    <property type="entry name" value="HABP4_PAIRBP1-bd"/>
</dbReference>
<dbReference type="GO" id="GO:0005737">
    <property type="term" value="C:cytoplasm"/>
    <property type="evidence" value="ECO:0007669"/>
    <property type="project" value="UniProtKB-SubCell"/>
</dbReference>
<dbReference type="InterPro" id="IPR039764">
    <property type="entry name" value="HABP4/SERBP1-like"/>
</dbReference>
<dbReference type="PANTHER" id="PTHR12299">
    <property type="entry name" value="HYALURONIC ACID-BINDING PROTEIN 4"/>
    <property type="match status" value="1"/>
</dbReference>
<dbReference type="Pfam" id="PF09598">
    <property type="entry name" value="Stm1_N"/>
    <property type="match status" value="1"/>
</dbReference>
<evidence type="ECO:0000313" key="5">
    <source>
        <dbReference type="EMBL" id="KAK3332541.1"/>
    </source>
</evidence>
<sequence length="324" mass="34039">MSVASKNLYELLGNDDGDSDTPSGPVKTVEKVSTHTAKRNTDGVAPAAAAKAPAATSARRGGAGGNDAAFRDRNAGSDRNRGKPTEDARNTPGPRGGAGARVRGGRGGRNPRTSEDRHTHKTGATGSEKQAALSWGATEGEAELKDEQAGEAIAKTEQKDAAAEATPEEVVEEEEEKQVSYTDYLAQVAEKKAALEAEAALKLRKANEGIKENKKWSNAVPLVKEDGEDYFAATGGKAPRTRERKAKQVVELENRFIEAPQQDRPRGGRGGRGGARGDAPTRGRGRGAPRGGDVRSSEPRAPRGRGAEKPLNPSDESAFPSLGS</sequence>
<proteinExistence type="predicted"/>
<keyword evidence="6" id="KW-1185">Reference proteome</keyword>